<sequence>MATPSTVLITGGNRGIGRGFVKSFLARPSTTVIVAVRDPSHASSQDLSTLPKADNAQLIVVKLDSNIPSDATAAVSKLQAEHGISSLDVVIANAGIAKDGTVVRKTSAESISQHFNVNAIGPITLFQATADLLQASRAGNPIFVAISTLIGSIGSMEALAGFPHTQSPYGGSKAALNWFVRHLHFEEPWLTSFVFHPGLVETDLATAAVTGSGLNLSDLGAISVETSVSSMVNIIDKATREIGGTFQSYDGTIVAW</sequence>
<dbReference type="GO" id="GO:0016491">
    <property type="term" value="F:oxidoreductase activity"/>
    <property type="evidence" value="ECO:0007669"/>
    <property type="project" value="UniProtKB-KW"/>
</dbReference>
<keyword evidence="2" id="KW-0521">NADP</keyword>
<dbReference type="CDD" id="cd05325">
    <property type="entry name" value="carb_red_sniffer_like_SDR_c"/>
    <property type="match status" value="1"/>
</dbReference>
<dbReference type="PRINTS" id="PR00081">
    <property type="entry name" value="GDHRDH"/>
</dbReference>
<dbReference type="Pfam" id="PF00106">
    <property type="entry name" value="adh_short"/>
    <property type="match status" value="1"/>
</dbReference>
<evidence type="ECO:0000256" key="2">
    <source>
        <dbReference type="ARBA" id="ARBA00022857"/>
    </source>
</evidence>
<keyword evidence="3" id="KW-0560">Oxidoreductase</keyword>
<dbReference type="InterPro" id="IPR051468">
    <property type="entry name" value="Fungal_SecMetab_SDRs"/>
</dbReference>
<comment type="similarity">
    <text evidence="1">Belongs to the short-chain dehydrogenases/reductases (SDR) family.</text>
</comment>
<gene>
    <name evidence="4" type="ORF">EDB81DRAFT_841656</name>
</gene>
<dbReference type="GO" id="GO:0005737">
    <property type="term" value="C:cytoplasm"/>
    <property type="evidence" value="ECO:0007669"/>
    <property type="project" value="TreeGrafter"/>
</dbReference>
<protein>
    <submittedName>
        <fullName evidence="4">Uncharacterized protein</fullName>
    </submittedName>
</protein>
<name>A0A9P9F5F5_9HYPO</name>
<proteinExistence type="inferred from homology"/>
<evidence type="ECO:0000256" key="1">
    <source>
        <dbReference type="ARBA" id="ARBA00006484"/>
    </source>
</evidence>
<dbReference type="OrthoDB" id="9876299at2759"/>
<evidence type="ECO:0000313" key="4">
    <source>
        <dbReference type="EMBL" id="KAH7153444.1"/>
    </source>
</evidence>
<evidence type="ECO:0000313" key="5">
    <source>
        <dbReference type="Proteomes" id="UP000738349"/>
    </source>
</evidence>
<dbReference type="SUPFAM" id="SSF51735">
    <property type="entry name" value="NAD(P)-binding Rossmann-fold domains"/>
    <property type="match status" value="1"/>
</dbReference>
<dbReference type="InterPro" id="IPR036291">
    <property type="entry name" value="NAD(P)-bd_dom_sf"/>
</dbReference>
<dbReference type="EMBL" id="JAGMUV010000006">
    <property type="protein sequence ID" value="KAH7153444.1"/>
    <property type="molecule type" value="Genomic_DNA"/>
</dbReference>
<evidence type="ECO:0000256" key="3">
    <source>
        <dbReference type="ARBA" id="ARBA00023002"/>
    </source>
</evidence>
<dbReference type="PANTHER" id="PTHR43544">
    <property type="entry name" value="SHORT-CHAIN DEHYDROGENASE/REDUCTASE"/>
    <property type="match status" value="1"/>
</dbReference>
<dbReference type="Gene3D" id="3.40.50.720">
    <property type="entry name" value="NAD(P)-binding Rossmann-like Domain"/>
    <property type="match status" value="1"/>
</dbReference>
<accession>A0A9P9F5F5</accession>
<reference evidence="4" key="1">
    <citation type="journal article" date="2021" name="Nat. Commun.">
        <title>Genetic determinants of endophytism in the Arabidopsis root mycobiome.</title>
        <authorList>
            <person name="Mesny F."/>
            <person name="Miyauchi S."/>
            <person name="Thiergart T."/>
            <person name="Pickel B."/>
            <person name="Atanasova L."/>
            <person name="Karlsson M."/>
            <person name="Huettel B."/>
            <person name="Barry K.W."/>
            <person name="Haridas S."/>
            <person name="Chen C."/>
            <person name="Bauer D."/>
            <person name="Andreopoulos W."/>
            <person name="Pangilinan J."/>
            <person name="LaButti K."/>
            <person name="Riley R."/>
            <person name="Lipzen A."/>
            <person name="Clum A."/>
            <person name="Drula E."/>
            <person name="Henrissat B."/>
            <person name="Kohler A."/>
            <person name="Grigoriev I.V."/>
            <person name="Martin F.M."/>
            <person name="Hacquard S."/>
        </authorList>
    </citation>
    <scope>NUCLEOTIDE SEQUENCE</scope>
    <source>
        <strain evidence="4">MPI-CAGE-AT-0147</strain>
    </source>
</reference>
<comment type="caution">
    <text evidence="4">The sequence shown here is derived from an EMBL/GenBank/DDBJ whole genome shotgun (WGS) entry which is preliminary data.</text>
</comment>
<dbReference type="Proteomes" id="UP000738349">
    <property type="component" value="Unassembled WGS sequence"/>
</dbReference>
<organism evidence="4 5">
    <name type="scientific">Dactylonectria macrodidyma</name>
    <dbReference type="NCBI Taxonomy" id="307937"/>
    <lineage>
        <taxon>Eukaryota</taxon>
        <taxon>Fungi</taxon>
        <taxon>Dikarya</taxon>
        <taxon>Ascomycota</taxon>
        <taxon>Pezizomycotina</taxon>
        <taxon>Sordariomycetes</taxon>
        <taxon>Hypocreomycetidae</taxon>
        <taxon>Hypocreales</taxon>
        <taxon>Nectriaceae</taxon>
        <taxon>Dactylonectria</taxon>
    </lineage>
</organism>
<dbReference type="PANTHER" id="PTHR43544:SF7">
    <property type="entry name" value="NADB-LER2"/>
    <property type="match status" value="1"/>
</dbReference>
<dbReference type="InterPro" id="IPR002347">
    <property type="entry name" value="SDR_fam"/>
</dbReference>
<dbReference type="AlphaFoldDB" id="A0A9P9F5F5"/>
<keyword evidence="5" id="KW-1185">Reference proteome</keyword>